<reference evidence="2" key="1">
    <citation type="submission" date="2021-02" db="EMBL/GenBank/DDBJ databases">
        <authorList>
            <person name="Dougan E. K."/>
            <person name="Rhodes N."/>
            <person name="Thang M."/>
            <person name="Chan C."/>
        </authorList>
    </citation>
    <scope>NUCLEOTIDE SEQUENCE</scope>
</reference>
<dbReference type="EMBL" id="CAJNDS010002166">
    <property type="protein sequence ID" value="CAE7357823.1"/>
    <property type="molecule type" value="Genomic_DNA"/>
</dbReference>
<feature type="region of interest" description="Disordered" evidence="1">
    <location>
        <begin position="197"/>
        <end position="217"/>
    </location>
</feature>
<proteinExistence type="predicted"/>
<feature type="compositionally biased region" description="Low complexity" evidence="1">
    <location>
        <begin position="198"/>
        <end position="216"/>
    </location>
</feature>
<evidence type="ECO:0000256" key="1">
    <source>
        <dbReference type="SAM" id="MobiDB-lite"/>
    </source>
</evidence>
<accession>A0A812PNR7</accession>
<evidence type="ECO:0000313" key="3">
    <source>
        <dbReference type="Proteomes" id="UP000604046"/>
    </source>
</evidence>
<sequence>MSLQPSLAFAVAGPAPPARQSLPDQAPPVQTAPGTTSRTSWPVACTGLLIPALAAGRRGKKGPASKIAMKDATDATYALQKEAHVDLEFLNDVGYLPDGTAINRAGNAINHPERMQADKHIAGAPLPRAKFVNSVGYLPDGTPLNAAGNAINHPERMMPDSHAPGSPLPPASYMADIGYLADGTALTAAGNNSVKHVPATASNPTPAPTSAPAASPVAQNTVTHGRGFEYSAQRDAYADQEFTNDVGYLPDGTPMNRAGNAINHPDRMAPDSHTPGSPLPRANFVNSVGYLPDGTPLNAAGNAINHPERMMPDPHAPGSPLPASSYLADTGYFADGTALTTAGNNSVTQAVPAPASNTTPAPTSAPAPAASPVGQNTVTHGRGFEYSVQRDAHADQEFTNDVGYLPDGTPMNRAGNAINHPDRILAAVCWGTRLRSLKPRRFRSTEQTLLFQQTRSRSQTRPSQQLFYSICFTCFTLNPLNPN</sequence>
<dbReference type="Proteomes" id="UP000604046">
    <property type="component" value="Unassembled WGS sequence"/>
</dbReference>
<protein>
    <submittedName>
        <fullName evidence="2">RbcL protein</fullName>
    </submittedName>
</protein>
<gene>
    <name evidence="2" type="primary">rbcL</name>
    <name evidence="2" type="ORF">SNAT2548_LOCUS19105</name>
</gene>
<name>A0A812PNR7_9DINO</name>
<organism evidence="2 3">
    <name type="scientific">Symbiodinium natans</name>
    <dbReference type="NCBI Taxonomy" id="878477"/>
    <lineage>
        <taxon>Eukaryota</taxon>
        <taxon>Sar</taxon>
        <taxon>Alveolata</taxon>
        <taxon>Dinophyceae</taxon>
        <taxon>Suessiales</taxon>
        <taxon>Symbiodiniaceae</taxon>
        <taxon>Symbiodinium</taxon>
    </lineage>
</organism>
<feature type="region of interest" description="Disordered" evidence="1">
    <location>
        <begin position="349"/>
        <end position="379"/>
    </location>
</feature>
<comment type="caution">
    <text evidence="2">The sequence shown here is derived from an EMBL/GenBank/DDBJ whole genome shotgun (WGS) entry which is preliminary data.</text>
</comment>
<dbReference type="OrthoDB" id="418115at2759"/>
<feature type="region of interest" description="Disordered" evidence="1">
    <location>
        <begin position="13"/>
        <end position="40"/>
    </location>
</feature>
<dbReference type="AlphaFoldDB" id="A0A812PNR7"/>
<keyword evidence="3" id="KW-1185">Reference proteome</keyword>
<feature type="compositionally biased region" description="Low complexity" evidence="1">
    <location>
        <begin position="352"/>
        <end position="372"/>
    </location>
</feature>
<evidence type="ECO:0000313" key="2">
    <source>
        <dbReference type="EMBL" id="CAE7357823.1"/>
    </source>
</evidence>